<evidence type="ECO:0000256" key="1">
    <source>
        <dbReference type="ARBA" id="ARBA00001933"/>
    </source>
</evidence>
<dbReference type="NCBIfam" id="TIGR01364">
    <property type="entry name" value="serC_1"/>
    <property type="match status" value="1"/>
</dbReference>
<comment type="cofactor">
    <cofactor evidence="1 11">
        <name>pyridoxal 5'-phosphate</name>
        <dbReference type="ChEBI" id="CHEBI:597326"/>
    </cofactor>
</comment>
<dbReference type="FunFam" id="3.40.640.10:FF:000010">
    <property type="entry name" value="Phosphoserine aminotransferase"/>
    <property type="match status" value="1"/>
</dbReference>
<evidence type="ECO:0000256" key="6">
    <source>
        <dbReference type="ARBA" id="ARBA00022679"/>
    </source>
</evidence>
<dbReference type="KEGG" id="dan:6499401"/>
<keyword evidence="5 12" id="KW-0028">Amino-acid biosynthesis</keyword>
<proteinExistence type="inferred from homology"/>
<dbReference type="InterPro" id="IPR015424">
    <property type="entry name" value="PyrdxlP-dep_Trfase"/>
</dbReference>
<dbReference type="OrthoDB" id="1703350at2759"/>
<dbReference type="NCBIfam" id="NF003764">
    <property type="entry name" value="PRK05355.1"/>
    <property type="match status" value="1"/>
</dbReference>
<keyword evidence="15" id="KW-1185">Reference proteome</keyword>
<comment type="catalytic activity">
    <reaction evidence="9">
        <text>4-(phosphooxy)-L-threonine + 2-oxoglutarate = (R)-3-hydroxy-2-oxo-4-phosphooxybutanoate + L-glutamate</text>
        <dbReference type="Rhea" id="RHEA:16573"/>
        <dbReference type="ChEBI" id="CHEBI:16810"/>
        <dbReference type="ChEBI" id="CHEBI:29985"/>
        <dbReference type="ChEBI" id="CHEBI:58452"/>
        <dbReference type="ChEBI" id="CHEBI:58538"/>
        <dbReference type="EC" id="2.6.1.52"/>
    </reaction>
</comment>
<evidence type="ECO:0000256" key="7">
    <source>
        <dbReference type="ARBA" id="ARBA00022898"/>
    </source>
</evidence>
<name>B3M1I2_DROAN</name>
<evidence type="ECO:0000256" key="8">
    <source>
        <dbReference type="ARBA" id="ARBA00023299"/>
    </source>
</evidence>
<dbReference type="InterPro" id="IPR015421">
    <property type="entry name" value="PyrdxlP-dep_Trfase_major"/>
</dbReference>
<keyword evidence="7" id="KW-0663">Pyridoxal phosphate</keyword>
<keyword evidence="8 12" id="KW-0718">Serine biosynthesis</keyword>
<dbReference type="EC" id="2.6.1.52" evidence="12"/>
<feature type="domain" description="Aminotransferase class V" evidence="13">
    <location>
        <begin position="73"/>
        <end position="421"/>
    </location>
</feature>
<dbReference type="CDD" id="cd00611">
    <property type="entry name" value="PSAT_like"/>
    <property type="match status" value="1"/>
</dbReference>
<dbReference type="Proteomes" id="UP000007801">
    <property type="component" value="Unassembled WGS sequence"/>
</dbReference>
<dbReference type="Gene3D" id="3.90.1150.10">
    <property type="entry name" value="Aspartate Aminotransferase, domain 1"/>
    <property type="match status" value="1"/>
</dbReference>
<dbReference type="UniPathway" id="UPA00135">
    <property type="reaction ID" value="UER00197"/>
</dbReference>
<dbReference type="GO" id="GO:0030170">
    <property type="term" value="F:pyridoxal phosphate binding"/>
    <property type="evidence" value="ECO:0007669"/>
    <property type="project" value="TreeGrafter"/>
</dbReference>
<dbReference type="InterPro" id="IPR020578">
    <property type="entry name" value="Aminotrans_V_PyrdxlP_BS"/>
</dbReference>
<evidence type="ECO:0000259" key="13">
    <source>
        <dbReference type="Pfam" id="PF00266"/>
    </source>
</evidence>
<dbReference type="GO" id="GO:0005737">
    <property type="term" value="C:cytoplasm"/>
    <property type="evidence" value="ECO:0007669"/>
    <property type="project" value="TreeGrafter"/>
</dbReference>
<dbReference type="SUPFAM" id="SSF53383">
    <property type="entry name" value="PLP-dependent transferases"/>
    <property type="match status" value="1"/>
</dbReference>
<dbReference type="AlphaFoldDB" id="B3M1I2"/>
<dbReference type="InterPro" id="IPR015422">
    <property type="entry name" value="PyrdxlP-dep_Trfase_small"/>
</dbReference>
<dbReference type="PROSITE" id="PS00595">
    <property type="entry name" value="AA_TRANSFER_CLASS_5"/>
    <property type="match status" value="1"/>
</dbReference>
<evidence type="ECO:0000313" key="14">
    <source>
        <dbReference type="EMBL" id="EDV43273.2"/>
    </source>
</evidence>
<dbReference type="InterPro" id="IPR000192">
    <property type="entry name" value="Aminotrans_V_dom"/>
</dbReference>
<keyword evidence="6 12" id="KW-0808">Transferase</keyword>
<sequence>MRSWTARVRCPVGRVCFSARVLFYCKVTCCSPSSGCASFISDCRQLNTFSSRLATFQRGSPEIPTDSRTRMVINFAAGPAKLPEEVLKEVQANLLNCNGSGISVMEMSHRSSNYGKIQETAINDLRELLNVPSNYKILLMQGGGTGQFAAVALNLIGITGSADYVITGSWSSKAAKEAAQYGKVNAVIPKLAKYTTVPRQSTWQLDPKASYVYYCDNETVEGVEFDFIPEVPEGVPLVADMSSNFLSRPFDVSKFGVIFAGAQKNIGPAGTTVIIVREDLIGKHLKTTPSILNFELMDKNSSLLNTPPTFGIYVMGLVFKWIKTNGGIAGMEKQSAAKSKLIYDIIDQSEGFFYCPVDTNVRSRMNVPFRIGSAAGDDALEKEFLAKAEAEGMIQLKGHRSVGGIRASLYNAVTLAETQKLANLMLAFYKNNKN</sequence>
<evidence type="ECO:0000313" key="15">
    <source>
        <dbReference type="Proteomes" id="UP000007801"/>
    </source>
</evidence>
<dbReference type="HOGENOM" id="CLU_034866_0_1_1"/>
<evidence type="ECO:0000256" key="11">
    <source>
        <dbReference type="RuleBase" id="RU004504"/>
    </source>
</evidence>
<evidence type="ECO:0000256" key="5">
    <source>
        <dbReference type="ARBA" id="ARBA00022605"/>
    </source>
</evidence>
<organism evidence="14 15">
    <name type="scientific">Drosophila ananassae</name>
    <name type="common">Fruit fly</name>
    <dbReference type="NCBI Taxonomy" id="7217"/>
    <lineage>
        <taxon>Eukaryota</taxon>
        <taxon>Metazoa</taxon>
        <taxon>Ecdysozoa</taxon>
        <taxon>Arthropoda</taxon>
        <taxon>Hexapoda</taxon>
        <taxon>Insecta</taxon>
        <taxon>Pterygota</taxon>
        <taxon>Neoptera</taxon>
        <taxon>Endopterygota</taxon>
        <taxon>Diptera</taxon>
        <taxon>Brachycera</taxon>
        <taxon>Muscomorpha</taxon>
        <taxon>Ephydroidea</taxon>
        <taxon>Drosophilidae</taxon>
        <taxon>Drosophila</taxon>
        <taxon>Sophophora</taxon>
    </lineage>
</organism>
<dbReference type="EMBL" id="CH902617">
    <property type="protein sequence ID" value="EDV43273.2"/>
    <property type="molecule type" value="Genomic_DNA"/>
</dbReference>
<comment type="similarity">
    <text evidence="3">Belongs to the class-V pyridoxal-phosphate-dependent aminotransferase family. SerC subfamily.</text>
</comment>
<dbReference type="SMR" id="B3M1I2"/>
<dbReference type="Gene3D" id="3.40.640.10">
    <property type="entry name" value="Type I PLP-dependent aspartate aminotransferase-like (Major domain)"/>
    <property type="match status" value="1"/>
</dbReference>
<dbReference type="FunFam" id="3.90.1150.10:FF:000006">
    <property type="entry name" value="Phosphoserine aminotransferase"/>
    <property type="match status" value="1"/>
</dbReference>
<evidence type="ECO:0000256" key="10">
    <source>
        <dbReference type="ARBA" id="ARBA00049007"/>
    </source>
</evidence>
<dbReference type="HAMAP" id="MF_00160">
    <property type="entry name" value="SerC_aminotrans_5"/>
    <property type="match status" value="1"/>
</dbReference>
<evidence type="ECO:0000256" key="2">
    <source>
        <dbReference type="ARBA" id="ARBA00005099"/>
    </source>
</evidence>
<dbReference type="PANTHER" id="PTHR43247">
    <property type="entry name" value="PHOSPHOSERINE AMINOTRANSFERASE"/>
    <property type="match status" value="1"/>
</dbReference>
<comment type="pathway">
    <text evidence="2 12">Amino-acid biosynthesis; L-serine biosynthesis; L-serine from 3-phospho-D-glycerate: step 2/3.</text>
</comment>
<protein>
    <recommendedName>
        <fullName evidence="12">Phosphoserine aminotransferase</fullName>
        <ecNumber evidence="12">2.6.1.52</ecNumber>
    </recommendedName>
</protein>
<evidence type="ECO:0000256" key="4">
    <source>
        <dbReference type="ARBA" id="ARBA00022576"/>
    </source>
</evidence>
<evidence type="ECO:0000256" key="9">
    <source>
        <dbReference type="ARBA" id="ARBA00047630"/>
    </source>
</evidence>
<dbReference type="Pfam" id="PF00266">
    <property type="entry name" value="Aminotran_5"/>
    <property type="match status" value="1"/>
</dbReference>
<dbReference type="UniPathway" id="UPA00244">
    <property type="reaction ID" value="UER00311"/>
</dbReference>
<comment type="catalytic activity">
    <reaction evidence="10 12">
        <text>O-phospho-L-serine + 2-oxoglutarate = 3-phosphooxypyruvate + L-glutamate</text>
        <dbReference type="Rhea" id="RHEA:14329"/>
        <dbReference type="ChEBI" id="CHEBI:16810"/>
        <dbReference type="ChEBI" id="CHEBI:18110"/>
        <dbReference type="ChEBI" id="CHEBI:29985"/>
        <dbReference type="ChEBI" id="CHEBI:57524"/>
        <dbReference type="EC" id="2.6.1.52"/>
    </reaction>
</comment>
<accession>B3M1I2</accession>
<dbReference type="PANTHER" id="PTHR43247:SF1">
    <property type="entry name" value="PHOSPHOSERINE AMINOTRANSFERASE"/>
    <property type="match status" value="1"/>
</dbReference>
<evidence type="ECO:0000256" key="3">
    <source>
        <dbReference type="ARBA" id="ARBA00006904"/>
    </source>
</evidence>
<dbReference type="eggNOG" id="KOG2790">
    <property type="taxonomic scope" value="Eukaryota"/>
</dbReference>
<dbReference type="GO" id="GO:0004648">
    <property type="term" value="F:O-phospho-L-serine:2-oxoglutarate aminotransferase activity"/>
    <property type="evidence" value="ECO:0007669"/>
    <property type="project" value="UniProtKB-EC"/>
</dbReference>
<gene>
    <name evidence="14" type="primary">Dana\GF16606</name>
    <name evidence="14" type="synonym">dana_GLEANR_17875</name>
    <name evidence="14" type="ORF">GF16606</name>
</gene>
<dbReference type="FunCoup" id="B3M1I2">
    <property type="interactions" value="956"/>
</dbReference>
<dbReference type="InParanoid" id="B3M1I2"/>
<reference evidence="14 15" key="1">
    <citation type="journal article" date="2007" name="Nature">
        <title>Evolution of genes and genomes on the Drosophila phylogeny.</title>
        <authorList>
            <consortium name="Drosophila 12 Genomes Consortium"/>
            <person name="Clark A.G."/>
            <person name="Eisen M.B."/>
            <person name="Smith D.R."/>
            <person name="Bergman C.M."/>
            <person name="Oliver B."/>
            <person name="Markow T.A."/>
            <person name="Kaufman T.C."/>
            <person name="Kellis M."/>
            <person name="Gelbart W."/>
            <person name="Iyer V.N."/>
            <person name="Pollard D.A."/>
            <person name="Sackton T.B."/>
            <person name="Larracuente A.M."/>
            <person name="Singh N.D."/>
            <person name="Abad J.P."/>
            <person name="Abt D.N."/>
            <person name="Adryan B."/>
            <person name="Aguade M."/>
            <person name="Akashi H."/>
            <person name="Anderson W.W."/>
            <person name="Aquadro C.F."/>
            <person name="Ardell D.H."/>
            <person name="Arguello R."/>
            <person name="Artieri C.G."/>
            <person name="Barbash D.A."/>
            <person name="Barker D."/>
            <person name="Barsanti P."/>
            <person name="Batterham P."/>
            <person name="Batzoglou S."/>
            <person name="Begun D."/>
            <person name="Bhutkar A."/>
            <person name="Blanco E."/>
            <person name="Bosak S.A."/>
            <person name="Bradley R.K."/>
            <person name="Brand A.D."/>
            <person name="Brent M.R."/>
            <person name="Brooks A.N."/>
            <person name="Brown R.H."/>
            <person name="Butlin R.K."/>
            <person name="Caggese C."/>
            <person name="Calvi B.R."/>
            <person name="Bernardo de Carvalho A."/>
            <person name="Caspi A."/>
            <person name="Castrezana S."/>
            <person name="Celniker S.E."/>
            <person name="Chang J.L."/>
            <person name="Chapple C."/>
            <person name="Chatterji S."/>
            <person name="Chinwalla A."/>
            <person name="Civetta A."/>
            <person name="Clifton S.W."/>
            <person name="Comeron J.M."/>
            <person name="Costello J.C."/>
            <person name="Coyne J.A."/>
            <person name="Daub J."/>
            <person name="David R.G."/>
            <person name="Delcher A.L."/>
            <person name="Delehaunty K."/>
            <person name="Do C.B."/>
            <person name="Ebling H."/>
            <person name="Edwards K."/>
            <person name="Eickbush T."/>
            <person name="Evans J.D."/>
            <person name="Filipski A."/>
            <person name="Findeiss S."/>
            <person name="Freyhult E."/>
            <person name="Fulton L."/>
            <person name="Fulton R."/>
            <person name="Garcia A.C."/>
            <person name="Gardiner A."/>
            <person name="Garfield D.A."/>
            <person name="Garvin B.E."/>
            <person name="Gibson G."/>
            <person name="Gilbert D."/>
            <person name="Gnerre S."/>
            <person name="Godfrey J."/>
            <person name="Good R."/>
            <person name="Gotea V."/>
            <person name="Gravely B."/>
            <person name="Greenberg A.J."/>
            <person name="Griffiths-Jones S."/>
            <person name="Gross S."/>
            <person name="Guigo R."/>
            <person name="Gustafson E.A."/>
            <person name="Haerty W."/>
            <person name="Hahn M.W."/>
            <person name="Halligan D.L."/>
            <person name="Halpern A.L."/>
            <person name="Halter G.M."/>
            <person name="Han M.V."/>
            <person name="Heger A."/>
            <person name="Hillier L."/>
            <person name="Hinrichs A.S."/>
            <person name="Holmes I."/>
            <person name="Hoskins R.A."/>
            <person name="Hubisz M.J."/>
            <person name="Hultmark D."/>
            <person name="Huntley M.A."/>
            <person name="Jaffe D.B."/>
            <person name="Jagadeeshan S."/>
            <person name="Jeck W.R."/>
            <person name="Johnson J."/>
            <person name="Jones C.D."/>
            <person name="Jordan W.C."/>
            <person name="Karpen G.H."/>
            <person name="Kataoka E."/>
            <person name="Keightley P.D."/>
            <person name="Kheradpour P."/>
            <person name="Kirkness E.F."/>
            <person name="Koerich L.B."/>
            <person name="Kristiansen K."/>
            <person name="Kudrna D."/>
            <person name="Kulathinal R.J."/>
            <person name="Kumar S."/>
            <person name="Kwok R."/>
            <person name="Lander E."/>
            <person name="Langley C.H."/>
            <person name="Lapoint R."/>
            <person name="Lazzaro B.P."/>
            <person name="Lee S.J."/>
            <person name="Levesque L."/>
            <person name="Li R."/>
            <person name="Lin C.F."/>
            <person name="Lin M.F."/>
            <person name="Lindblad-Toh K."/>
            <person name="Llopart A."/>
            <person name="Long M."/>
            <person name="Low L."/>
            <person name="Lozovsky E."/>
            <person name="Lu J."/>
            <person name="Luo M."/>
            <person name="Machado C.A."/>
            <person name="Makalowski W."/>
            <person name="Marzo M."/>
            <person name="Matsuda M."/>
            <person name="Matzkin L."/>
            <person name="McAllister B."/>
            <person name="McBride C.S."/>
            <person name="McKernan B."/>
            <person name="McKernan K."/>
            <person name="Mendez-Lago M."/>
            <person name="Minx P."/>
            <person name="Mollenhauer M.U."/>
            <person name="Montooth K."/>
            <person name="Mount S.M."/>
            <person name="Mu X."/>
            <person name="Myers E."/>
            <person name="Negre B."/>
            <person name="Newfeld S."/>
            <person name="Nielsen R."/>
            <person name="Noor M.A."/>
            <person name="O'Grady P."/>
            <person name="Pachter L."/>
            <person name="Papaceit M."/>
            <person name="Parisi M.J."/>
            <person name="Parisi M."/>
            <person name="Parts L."/>
            <person name="Pedersen J.S."/>
            <person name="Pesole G."/>
            <person name="Phillippy A.M."/>
            <person name="Ponting C.P."/>
            <person name="Pop M."/>
            <person name="Porcelli D."/>
            <person name="Powell J.R."/>
            <person name="Prohaska S."/>
            <person name="Pruitt K."/>
            <person name="Puig M."/>
            <person name="Quesneville H."/>
            <person name="Ram K.R."/>
            <person name="Rand D."/>
            <person name="Rasmussen M.D."/>
            <person name="Reed L.K."/>
            <person name="Reenan R."/>
            <person name="Reily A."/>
            <person name="Remington K.A."/>
            <person name="Rieger T.T."/>
            <person name="Ritchie M.G."/>
            <person name="Robin C."/>
            <person name="Rogers Y.H."/>
            <person name="Rohde C."/>
            <person name="Rozas J."/>
            <person name="Rubenfield M.J."/>
            <person name="Ruiz A."/>
            <person name="Russo S."/>
            <person name="Salzberg S.L."/>
            <person name="Sanchez-Gracia A."/>
            <person name="Saranga D.J."/>
            <person name="Sato H."/>
            <person name="Schaeffer S.W."/>
            <person name="Schatz M.C."/>
            <person name="Schlenke T."/>
            <person name="Schwartz R."/>
            <person name="Segarra C."/>
            <person name="Singh R.S."/>
            <person name="Sirot L."/>
            <person name="Sirota M."/>
            <person name="Sisneros N.B."/>
            <person name="Smith C.D."/>
            <person name="Smith T.F."/>
            <person name="Spieth J."/>
            <person name="Stage D.E."/>
            <person name="Stark A."/>
            <person name="Stephan W."/>
            <person name="Strausberg R.L."/>
            <person name="Strempel S."/>
            <person name="Sturgill D."/>
            <person name="Sutton G."/>
            <person name="Sutton G.G."/>
            <person name="Tao W."/>
            <person name="Teichmann S."/>
            <person name="Tobari Y.N."/>
            <person name="Tomimura Y."/>
            <person name="Tsolas J.M."/>
            <person name="Valente V.L."/>
            <person name="Venter E."/>
            <person name="Venter J.C."/>
            <person name="Vicario S."/>
            <person name="Vieira F.G."/>
            <person name="Vilella A.J."/>
            <person name="Villasante A."/>
            <person name="Walenz B."/>
            <person name="Wang J."/>
            <person name="Wasserman M."/>
            <person name="Watts T."/>
            <person name="Wilson D."/>
            <person name="Wilson R.K."/>
            <person name="Wing R.A."/>
            <person name="Wolfner M.F."/>
            <person name="Wong A."/>
            <person name="Wong G.K."/>
            <person name="Wu C.I."/>
            <person name="Wu G."/>
            <person name="Yamamoto D."/>
            <person name="Yang H.P."/>
            <person name="Yang S.P."/>
            <person name="Yorke J.A."/>
            <person name="Yoshida K."/>
            <person name="Zdobnov E."/>
            <person name="Zhang P."/>
            <person name="Zhang Y."/>
            <person name="Zimin A.V."/>
            <person name="Baldwin J."/>
            <person name="Abdouelleil A."/>
            <person name="Abdulkadir J."/>
            <person name="Abebe A."/>
            <person name="Abera B."/>
            <person name="Abreu J."/>
            <person name="Acer S.C."/>
            <person name="Aftuck L."/>
            <person name="Alexander A."/>
            <person name="An P."/>
            <person name="Anderson E."/>
            <person name="Anderson S."/>
            <person name="Arachi H."/>
            <person name="Azer M."/>
            <person name="Bachantsang P."/>
            <person name="Barry A."/>
            <person name="Bayul T."/>
            <person name="Berlin A."/>
            <person name="Bessette D."/>
            <person name="Bloom T."/>
            <person name="Blye J."/>
            <person name="Boguslavskiy L."/>
            <person name="Bonnet C."/>
            <person name="Boukhgalter B."/>
            <person name="Bourzgui I."/>
            <person name="Brown A."/>
            <person name="Cahill P."/>
            <person name="Channer S."/>
            <person name="Cheshatsang Y."/>
            <person name="Chuda L."/>
            <person name="Citroen M."/>
            <person name="Collymore A."/>
            <person name="Cooke P."/>
            <person name="Costello M."/>
            <person name="D'Aco K."/>
            <person name="Daza R."/>
            <person name="De Haan G."/>
            <person name="DeGray S."/>
            <person name="DeMaso C."/>
            <person name="Dhargay N."/>
            <person name="Dooley K."/>
            <person name="Dooley E."/>
            <person name="Doricent M."/>
            <person name="Dorje P."/>
            <person name="Dorjee K."/>
            <person name="Dupes A."/>
            <person name="Elong R."/>
            <person name="Falk J."/>
            <person name="Farina A."/>
            <person name="Faro S."/>
            <person name="Ferguson D."/>
            <person name="Fisher S."/>
            <person name="Foley C.D."/>
            <person name="Franke A."/>
            <person name="Friedrich D."/>
            <person name="Gadbois L."/>
            <person name="Gearin G."/>
            <person name="Gearin C.R."/>
            <person name="Giannoukos G."/>
            <person name="Goode T."/>
            <person name="Graham J."/>
            <person name="Grandbois E."/>
            <person name="Grewal S."/>
            <person name="Gyaltsen K."/>
            <person name="Hafez N."/>
            <person name="Hagos B."/>
            <person name="Hall J."/>
            <person name="Henson C."/>
            <person name="Hollinger A."/>
            <person name="Honan T."/>
            <person name="Huard M.D."/>
            <person name="Hughes L."/>
            <person name="Hurhula B."/>
            <person name="Husby M.E."/>
            <person name="Kamat A."/>
            <person name="Kanga B."/>
            <person name="Kashin S."/>
            <person name="Khazanovich D."/>
            <person name="Kisner P."/>
            <person name="Lance K."/>
            <person name="Lara M."/>
            <person name="Lee W."/>
            <person name="Lennon N."/>
            <person name="Letendre F."/>
            <person name="LeVine R."/>
            <person name="Lipovsky A."/>
            <person name="Liu X."/>
            <person name="Liu J."/>
            <person name="Liu S."/>
            <person name="Lokyitsang T."/>
            <person name="Lokyitsang Y."/>
            <person name="Lubonja R."/>
            <person name="Lui A."/>
            <person name="MacDonald P."/>
            <person name="Magnisalis V."/>
            <person name="Maru K."/>
            <person name="Matthews C."/>
            <person name="McCusker W."/>
            <person name="McDonough S."/>
            <person name="Mehta T."/>
            <person name="Meldrim J."/>
            <person name="Meneus L."/>
            <person name="Mihai O."/>
            <person name="Mihalev A."/>
            <person name="Mihova T."/>
            <person name="Mittelman R."/>
            <person name="Mlenga V."/>
            <person name="Montmayeur A."/>
            <person name="Mulrain L."/>
            <person name="Navidi A."/>
            <person name="Naylor J."/>
            <person name="Negash T."/>
            <person name="Nguyen T."/>
            <person name="Nguyen N."/>
            <person name="Nicol R."/>
            <person name="Norbu C."/>
            <person name="Norbu N."/>
            <person name="Novod N."/>
            <person name="O'Neill B."/>
            <person name="Osman S."/>
            <person name="Markiewicz E."/>
            <person name="Oyono O.L."/>
            <person name="Patti C."/>
            <person name="Phunkhang P."/>
            <person name="Pierre F."/>
            <person name="Priest M."/>
            <person name="Raghuraman S."/>
            <person name="Rege F."/>
            <person name="Reyes R."/>
            <person name="Rise C."/>
            <person name="Rogov P."/>
            <person name="Ross K."/>
            <person name="Ryan E."/>
            <person name="Settipalli S."/>
            <person name="Shea T."/>
            <person name="Sherpa N."/>
            <person name="Shi L."/>
            <person name="Shih D."/>
            <person name="Sparrow T."/>
            <person name="Spaulding J."/>
            <person name="Stalker J."/>
            <person name="Stange-Thomann N."/>
            <person name="Stavropoulos S."/>
            <person name="Stone C."/>
            <person name="Strader C."/>
            <person name="Tesfaye S."/>
            <person name="Thomson T."/>
            <person name="Thoulutsang Y."/>
            <person name="Thoulutsang D."/>
            <person name="Topham K."/>
            <person name="Topping I."/>
            <person name="Tsamla T."/>
            <person name="Vassiliev H."/>
            <person name="Vo A."/>
            <person name="Wangchuk T."/>
            <person name="Wangdi T."/>
            <person name="Weiand M."/>
            <person name="Wilkinson J."/>
            <person name="Wilson A."/>
            <person name="Yadav S."/>
            <person name="Young G."/>
            <person name="Yu Q."/>
            <person name="Zembek L."/>
            <person name="Zhong D."/>
            <person name="Zimmer A."/>
            <person name="Zwirko Z."/>
            <person name="Jaffe D.B."/>
            <person name="Alvarez P."/>
            <person name="Brockman W."/>
            <person name="Butler J."/>
            <person name="Chin C."/>
            <person name="Gnerre S."/>
            <person name="Grabherr M."/>
            <person name="Kleber M."/>
            <person name="Mauceli E."/>
            <person name="MacCallum I."/>
        </authorList>
    </citation>
    <scope>NUCLEOTIDE SEQUENCE [LARGE SCALE GENOMIC DNA]</scope>
    <source>
        <strain evidence="15">Tucson 14024-0371.13</strain>
    </source>
</reference>
<dbReference type="GO" id="GO:0006564">
    <property type="term" value="P:L-serine biosynthetic process"/>
    <property type="evidence" value="ECO:0007669"/>
    <property type="project" value="UniProtKB-KW"/>
</dbReference>
<dbReference type="GeneID" id="6499401"/>
<evidence type="ECO:0000256" key="12">
    <source>
        <dbReference type="RuleBase" id="RU004505"/>
    </source>
</evidence>
<dbReference type="STRING" id="7217.B3M1I2"/>
<dbReference type="InterPro" id="IPR022278">
    <property type="entry name" value="Pser_aminoTfrase"/>
</dbReference>
<keyword evidence="4 12" id="KW-0032">Aminotransferase</keyword>